<feature type="region of interest" description="Disordered" evidence="1">
    <location>
        <begin position="229"/>
        <end position="290"/>
    </location>
</feature>
<feature type="region of interest" description="Disordered" evidence="1">
    <location>
        <begin position="802"/>
        <end position="824"/>
    </location>
</feature>
<accession>A0A9P4MCR3</accession>
<dbReference type="InterPro" id="IPR042403">
    <property type="entry name" value="Spt21/Ams2"/>
</dbReference>
<feature type="region of interest" description="Disordered" evidence="1">
    <location>
        <begin position="512"/>
        <end position="600"/>
    </location>
</feature>
<dbReference type="AlphaFoldDB" id="A0A9P4MCR3"/>
<protein>
    <recommendedName>
        <fullName evidence="2">Ams2/SPT21 N-terminal domain-containing protein</fullName>
    </recommendedName>
</protein>
<feature type="compositionally biased region" description="Pro residues" evidence="1">
    <location>
        <begin position="390"/>
        <end position="399"/>
    </location>
</feature>
<dbReference type="Pfam" id="PF25823">
    <property type="entry name" value="Ams2-SPT21_N"/>
    <property type="match status" value="1"/>
</dbReference>
<feature type="compositionally biased region" description="Polar residues" evidence="1">
    <location>
        <begin position="582"/>
        <end position="597"/>
    </location>
</feature>
<dbReference type="Proteomes" id="UP000799772">
    <property type="component" value="Unassembled WGS sequence"/>
</dbReference>
<evidence type="ECO:0000313" key="4">
    <source>
        <dbReference type="Proteomes" id="UP000799772"/>
    </source>
</evidence>
<feature type="domain" description="Ams2/SPT21 N-terminal" evidence="2">
    <location>
        <begin position="33"/>
        <end position="167"/>
    </location>
</feature>
<evidence type="ECO:0000259" key="2">
    <source>
        <dbReference type="Pfam" id="PF25823"/>
    </source>
</evidence>
<feature type="region of interest" description="Disordered" evidence="1">
    <location>
        <begin position="14"/>
        <end position="33"/>
    </location>
</feature>
<comment type="caution">
    <text evidence="3">The sequence shown here is derived from an EMBL/GenBank/DDBJ whole genome shotgun (WGS) entry which is preliminary data.</text>
</comment>
<name>A0A9P4MCR3_9PEZI</name>
<dbReference type="InterPro" id="IPR057725">
    <property type="entry name" value="Ams2-SPT21_N"/>
</dbReference>
<feature type="compositionally biased region" description="Low complexity" evidence="1">
    <location>
        <begin position="400"/>
        <end position="410"/>
    </location>
</feature>
<dbReference type="PANTHER" id="PTHR39147">
    <property type="entry name" value="PROTEIN SPT21"/>
    <property type="match status" value="1"/>
</dbReference>
<feature type="compositionally biased region" description="Low complexity" evidence="1">
    <location>
        <begin position="362"/>
        <end position="373"/>
    </location>
</feature>
<feature type="compositionally biased region" description="Polar residues" evidence="1">
    <location>
        <begin position="518"/>
        <end position="539"/>
    </location>
</feature>
<feature type="compositionally biased region" description="Polar residues" evidence="1">
    <location>
        <begin position="349"/>
        <end position="361"/>
    </location>
</feature>
<dbReference type="SUPFAM" id="SSF57716">
    <property type="entry name" value="Glucocorticoid receptor-like (DNA-binding domain)"/>
    <property type="match status" value="1"/>
</dbReference>
<feature type="compositionally biased region" description="Low complexity" evidence="1">
    <location>
        <begin position="23"/>
        <end position="32"/>
    </location>
</feature>
<reference evidence="3" key="1">
    <citation type="journal article" date="2020" name="Stud. Mycol.">
        <title>101 Dothideomycetes genomes: a test case for predicting lifestyles and emergence of pathogens.</title>
        <authorList>
            <person name="Haridas S."/>
            <person name="Albert R."/>
            <person name="Binder M."/>
            <person name="Bloem J."/>
            <person name="Labutti K."/>
            <person name="Salamov A."/>
            <person name="Andreopoulos B."/>
            <person name="Baker S."/>
            <person name="Barry K."/>
            <person name="Bills G."/>
            <person name="Bluhm B."/>
            <person name="Cannon C."/>
            <person name="Castanera R."/>
            <person name="Culley D."/>
            <person name="Daum C."/>
            <person name="Ezra D."/>
            <person name="Gonzalez J."/>
            <person name="Henrissat B."/>
            <person name="Kuo A."/>
            <person name="Liang C."/>
            <person name="Lipzen A."/>
            <person name="Lutzoni F."/>
            <person name="Magnuson J."/>
            <person name="Mondo S."/>
            <person name="Nolan M."/>
            <person name="Ohm R."/>
            <person name="Pangilinan J."/>
            <person name="Park H.-J."/>
            <person name="Ramirez L."/>
            <person name="Alfaro M."/>
            <person name="Sun H."/>
            <person name="Tritt A."/>
            <person name="Yoshinaga Y."/>
            <person name="Zwiers L.-H."/>
            <person name="Turgeon B."/>
            <person name="Goodwin S."/>
            <person name="Spatafora J."/>
            <person name="Crous P."/>
            <person name="Grigoriev I."/>
        </authorList>
    </citation>
    <scope>NUCLEOTIDE SEQUENCE</scope>
    <source>
        <strain evidence="3">CBS 133067</strain>
    </source>
</reference>
<gene>
    <name evidence="3" type="ORF">NA57DRAFT_52273</name>
</gene>
<dbReference type="InterPro" id="IPR013088">
    <property type="entry name" value="Znf_NHR/GATA"/>
</dbReference>
<dbReference type="GO" id="GO:0006357">
    <property type="term" value="P:regulation of transcription by RNA polymerase II"/>
    <property type="evidence" value="ECO:0007669"/>
    <property type="project" value="TreeGrafter"/>
</dbReference>
<proteinExistence type="predicted"/>
<dbReference type="GO" id="GO:0000183">
    <property type="term" value="P:rDNA heterochromatin formation"/>
    <property type="evidence" value="ECO:0007669"/>
    <property type="project" value="TreeGrafter"/>
</dbReference>
<dbReference type="OrthoDB" id="3199820at2759"/>
<dbReference type="GO" id="GO:0008270">
    <property type="term" value="F:zinc ion binding"/>
    <property type="evidence" value="ECO:0007669"/>
    <property type="project" value="InterPro"/>
</dbReference>
<dbReference type="Gene3D" id="3.30.50.10">
    <property type="entry name" value="Erythroid Transcription Factor GATA-1, subunit A"/>
    <property type="match status" value="1"/>
</dbReference>
<sequence>MGSPAQSWQGGYAFWTSRPNSPATPGTPGTPTSRRLMQLKVLYSLDGKNNFLARASDPVEVLPIPLGPTAQPVQYCAVSLIRCVDAILAQSPDLLPKLKHADFAVYAYDCLEEGTPQVGHGMLSWLLSDRERQNQPRIAGRVCKNITALFNNANNAETLEVKLNLTPAPYRSRREYQQQLEDFRNISPPRARPVVNTTVNDYQFMDMTFGQSYDMSSTASAYGPPIDWNGNGVDCSTPADSPQPGSPTKRRSVENIDPSQDLGVENVPPKKRARLTPASKPSGSAIVSDKTPLQLATTAASVRNYRPILPNLQEQPKQSDAPIRAPTPRPERRGSRGPRVRAPVPSSLRIDSSLTVPNEHNPTTPVTPESPSENVNENQSPRSAFGSSPPAYPSSPLPTGPATEAPTGPLSELPNGPLTELPTGPATEFPTEAFDVNPFANFDTDFSAVDEFFRLETTEPFDAELIFHDSAYYSEQPSAHRNDAGQHEQKSQLEQQLDLTLHDDYRWLHQIQPGEPSLGTTSPGETSQQQPVQESQTGETCVPRQSPVQQPPVQPSQMKKACIPQQPPVQQPEQNERARQEPQGQQSQPLSRGQSSDGSERIEKLRQQRLKTMPWKSVNPAATDKAARGTNASRRKERIVNRLDEAVAQGKVPRYCEDCGELETPTWRKLYSYRFAGPIPSDYTGLPIFTFRHPETKAIEHVVYKSRLSPNDSQFREHTLCNACGIHWNSHKKPRHDRVMVWSPQELIRHINWMMSDIVAGMHPDHAIHIWSTAIQRGDVHKLREARQAAWTALKEERQAALTAKREKVKQQQPSTPQPGTSLPATPAEVIEILEDDTAQAVVDGTEDLTFEQMMEQTLANMK</sequence>
<evidence type="ECO:0000313" key="3">
    <source>
        <dbReference type="EMBL" id="KAF2102717.1"/>
    </source>
</evidence>
<feature type="region of interest" description="Disordered" evidence="1">
    <location>
        <begin position="309"/>
        <end position="430"/>
    </location>
</feature>
<dbReference type="EMBL" id="ML978122">
    <property type="protein sequence ID" value="KAF2102717.1"/>
    <property type="molecule type" value="Genomic_DNA"/>
</dbReference>
<evidence type="ECO:0000256" key="1">
    <source>
        <dbReference type="SAM" id="MobiDB-lite"/>
    </source>
</evidence>
<feature type="compositionally biased region" description="Low complexity" evidence="1">
    <location>
        <begin position="811"/>
        <end position="824"/>
    </location>
</feature>
<dbReference type="PANTHER" id="PTHR39147:SF1">
    <property type="entry name" value="PROTEIN SPT21"/>
    <property type="match status" value="1"/>
</dbReference>
<keyword evidence="4" id="KW-1185">Reference proteome</keyword>
<dbReference type="GO" id="GO:0030466">
    <property type="term" value="P:silent mating-type cassette heterochromatin formation"/>
    <property type="evidence" value="ECO:0007669"/>
    <property type="project" value="TreeGrafter"/>
</dbReference>
<organism evidence="3 4">
    <name type="scientific">Rhizodiscina lignyota</name>
    <dbReference type="NCBI Taxonomy" id="1504668"/>
    <lineage>
        <taxon>Eukaryota</taxon>
        <taxon>Fungi</taxon>
        <taxon>Dikarya</taxon>
        <taxon>Ascomycota</taxon>
        <taxon>Pezizomycotina</taxon>
        <taxon>Dothideomycetes</taxon>
        <taxon>Pleosporomycetidae</taxon>
        <taxon>Aulographales</taxon>
        <taxon>Rhizodiscinaceae</taxon>
        <taxon>Rhizodiscina</taxon>
    </lineage>
</organism>